<sequence length="40" mass="4553">MINKLFDVTNIESHVAQHILTMYPCVTSLIVSHLKKIESV</sequence>
<evidence type="ECO:0000313" key="1">
    <source>
        <dbReference type="EMBL" id="PRX53609.1"/>
    </source>
</evidence>
<accession>A0A2T0M817</accession>
<evidence type="ECO:0000313" key="2">
    <source>
        <dbReference type="Proteomes" id="UP000237640"/>
    </source>
</evidence>
<dbReference type="Proteomes" id="UP000237640">
    <property type="component" value="Unassembled WGS sequence"/>
</dbReference>
<dbReference type="EMBL" id="PVYX01000002">
    <property type="protein sequence ID" value="PRX53609.1"/>
    <property type="molecule type" value="Genomic_DNA"/>
</dbReference>
<organism evidence="1 2">
    <name type="scientific">Flagellimonas meridianipacifica</name>
    <dbReference type="NCBI Taxonomy" id="1080225"/>
    <lineage>
        <taxon>Bacteria</taxon>
        <taxon>Pseudomonadati</taxon>
        <taxon>Bacteroidota</taxon>
        <taxon>Flavobacteriia</taxon>
        <taxon>Flavobacteriales</taxon>
        <taxon>Flavobacteriaceae</taxon>
        <taxon>Flagellimonas</taxon>
    </lineage>
</organism>
<proteinExistence type="predicted"/>
<protein>
    <submittedName>
        <fullName evidence="1">Uncharacterized protein</fullName>
    </submittedName>
</protein>
<reference evidence="1 2" key="1">
    <citation type="submission" date="2018-03" db="EMBL/GenBank/DDBJ databases">
        <title>Genomic Encyclopedia of Archaeal and Bacterial Type Strains, Phase II (KMG-II): from individual species to whole genera.</title>
        <authorList>
            <person name="Goeker M."/>
        </authorList>
    </citation>
    <scope>NUCLEOTIDE SEQUENCE [LARGE SCALE GENOMIC DNA]</scope>
    <source>
        <strain evidence="1 2">DSM 25027</strain>
    </source>
</reference>
<name>A0A2T0M817_9FLAO</name>
<comment type="caution">
    <text evidence="1">The sequence shown here is derived from an EMBL/GenBank/DDBJ whole genome shotgun (WGS) entry which is preliminary data.</text>
</comment>
<gene>
    <name evidence="1" type="ORF">CLV81_1993</name>
</gene>
<dbReference type="AlphaFoldDB" id="A0A2T0M817"/>
<keyword evidence="2" id="KW-1185">Reference proteome</keyword>